<dbReference type="EMBL" id="QNGE01001716">
    <property type="protein sequence ID" value="KAA3676981.1"/>
    <property type="molecule type" value="Genomic_DNA"/>
</dbReference>
<dbReference type="AlphaFoldDB" id="A0A5J4NN40"/>
<dbReference type="SUPFAM" id="SSF48452">
    <property type="entry name" value="TPR-like"/>
    <property type="match status" value="2"/>
</dbReference>
<dbReference type="GO" id="GO:0036064">
    <property type="term" value="C:ciliary basal body"/>
    <property type="evidence" value="ECO:0007669"/>
    <property type="project" value="TreeGrafter"/>
</dbReference>
<dbReference type="InterPro" id="IPR011990">
    <property type="entry name" value="TPR-like_helical_dom_sf"/>
</dbReference>
<dbReference type="Pfam" id="PF13424">
    <property type="entry name" value="TPR_12"/>
    <property type="match status" value="1"/>
</dbReference>
<feature type="compositionally biased region" description="Acidic residues" evidence="2">
    <location>
        <begin position="850"/>
        <end position="863"/>
    </location>
</feature>
<proteinExistence type="predicted"/>
<dbReference type="FunFam" id="1.25.40.10:FF:000283">
    <property type="entry name" value="Intraflagellar transport 88"/>
    <property type="match status" value="1"/>
</dbReference>
<dbReference type="GO" id="GO:1905515">
    <property type="term" value="P:non-motile cilium assembly"/>
    <property type="evidence" value="ECO:0007669"/>
    <property type="project" value="TreeGrafter"/>
</dbReference>
<dbReference type="GO" id="GO:0042073">
    <property type="term" value="P:intraciliary transport"/>
    <property type="evidence" value="ECO:0007669"/>
    <property type="project" value="TreeGrafter"/>
</dbReference>
<dbReference type="GO" id="GO:0097730">
    <property type="term" value="C:non-motile cilium"/>
    <property type="evidence" value="ECO:0007669"/>
    <property type="project" value="TreeGrafter"/>
</dbReference>
<dbReference type="GO" id="GO:0097546">
    <property type="term" value="C:ciliary base"/>
    <property type="evidence" value="ECO:0007669"/>
    <property type="project" value="TreeGrafter"/>
</dbReference>
<comment type="caution">
    <text evidence="3">The sequence shown here is derived from an EMBL/GenBank/DDBJ whole genome shotgun (WGS) entry which is preliminary data.</text>
</comment>
<dbReference type="PROSITE" id="PS50005">
    <property type="entry name" value="TPR"/>
    <property type="match status" value="5"/>
</dbReference>
<feature type="repeat" description="TPR" evidence="1">
    <location>
        <begin position="542"/>
        <end position="575"/>
    </location>
</feature>
<evidence type="ECO:0000313" key="3">
    <source>
        <dbReference type="EMBL" id="KAA3676981.1"/>
    </source>
</evidence>
<evidence type="ECO:0000256" key="1">
    <source>
        <dbReference type="PROSITE-ProRule" id="PRU00339"/>
    </source>
</evidence>
<dbReference type="PANTHER" id="PTHR44117">
    <property type="entry name" value="INTRAFLAGELLAR TRANSPORT PROTEIN 88 HOMOLOG"/>
    <property type="match status" value="1"/>
</dbReference>
<feature type="compositionally biased region" description="Low complexity" evidence="2">
    <location>
        <begin position="752"/>
        <end position="769"/>
    </location>
</feature>
<keyword evidence="3" id="KW-0969">Cilium</keyword>
<protein>
    <submittedName>
        <fullName evidence="3">Intraflagellar transport protein 88</fullName>
    </submittedName>
</protein>
<dbReference type="PANTHER" id="PTHR44117:SF1">
    <property type="entry name" value="INTRAFLAGELLAR TRANSPORT PROTEIN 88 HOMOLOG"/>
    <property type="match status" value="1"/>
</dbReference>
<dbReference type="Gene3D" id="1.25.40.10">
    <property type="entry name" value="Tetratricopeptide repeat domain"/>
    <property type="match status" value="3"/>
</dbReference>
<sequence length="863" mass="97960">MISHVDVVADGKDDIYGGFDDFDSKTEVDSFMSDPNVQHAVKTTSHGRKPPVSSCNKFISRPKKCNPLHKVLGQRLSTAATRAAITTSLGRLHTGVRLSTASGLNCGDVGRPMTSVRAAGYSSVGRRMSTAMSRGGPDVGDTVEAAPPLEVKLEDSPEERIKVMEKGVNQLIEESCFAAARGEITTAFEKAKEAGRKERVLVRQREQLGVADQINLDLTYSVLFNLANRYAACCMYQEALNTYQAIVRNKLFAHAGRLKVNLGNIYFAQKNYTKAIKFYRMGLDQLPNTHKLMRIKIMQNIGLTFVKLGQFSDAITSFEHIMQEEPDAKTGFNLILCYFMTGDRSKMKYAFQQLLRVDLHLDDEDRYLPHNEDKQYDLILEVIRSDELRLFEKRKKADAENFIKMAAKLIAPTIEANFNTGYDWCIEQVKMSVYHEIAHDLEIDKAVMYLKQRDFHQAIETLKSFERKDTRVASTAATNLSFLYFLEGDLVQADRYAEQALSADRYNPAALVNKGNILFQQQNYERARDCYTEALQDDSSCVEALYNLGLVNKRVERYEEALEAFYKLHAVLRNSAPVVYQIMDIYEKLEDPTQAQECRAMQLHGLVPTDPFLLQRLGDNFEQEGDKSQAFSYYYDSFKYFPCNFDVIEWLGAYYIESQFCEKAIAYFERASLMQPNQTKWWLMIASCHRRSGNYQQALETYKTMHKRFPENIDCLRFLVRLSADMGLPEAQEYVNRLRRAEKIKEAREQRQLSASSRRLSSGRTAGSRENSASASSGGDSREGSAKRDFGRVAPKRTTKNGLSKQVVSTGELTKDRPPVDAGAVIYNDPLGPAVERPRTAARSRPTQDEFADEEIDDTMLPD</sequence>
<feature type="region of interest" description="Disordered" evidence="2">
    <location>
        <begin position="747"/>
        <end position="863"/>
    </location>
</feature>
<feature type="repeat" description="TPR" evidence="1">
    <location>
        <begin position="256"/>
        <end position="289"/>
    </location>
</feature>
<accession>A0A5J4NN40</accession>
<name>A0A5J4NN40_9TREM</name>
<dbReference type="GO" id="GO:0019894">
    <property type="term" value="F:kinesin binding"/>
    <property type="evidence" value="ECO:0007669"/>
    <property type="project" value="TreeGrafter"/>
</dbReference>
<keyword evidence="3" id="KW-0282">Flagellum</keyword>
<keyword evidence="3" id="KW-0966">Cell projection</keyword>
<dbReference type="FunFam" id="1.25.40.10:FF:000106">
    <property type="entry name" value="Intraflagellar transport 88 homolog (Chlamydomonas)"/>
    <property type="match status" value="1"/>
</dbReference>
<keyword evidence="1" id="KW-0802">TPR repeat</keyword>
<feature type="repeat" description="TPR" evidence="1">
    <location>
        <begin position="295"/>
        <end position="328"/>
    </location>
</feature>
<feature type="repeat" description="TPR" evidence="1">
    <location>
        <begin position="679"/>
        <end position="712"/>
    </location>
</feature>
<dbReference type="SMART" id="SM00028">
    <property type="entry name" value="TPR"/>
    <property type="match status" value="9"/>
</dbReference>
<organism evidence="3 4">
    <name type="scientific">Paragonimus westermani</name>
    <dbReference type="NCBI Taxonomy" id="34504"/>
    <lineage>
        <taxon>Eukaryota</taxon>
        <taxon>Metazoa</taxon>
        <taxon>Spiralia</taxon>
        <taxon>Lophotrochozoa</taxon>
        <taxon>Platyhelminthes</taxon>
        <taxon>Trematoda</taxon>
        <taxon>Digenea</taxon>
        <taxon>Plagiorchiida</taxon>
        <taxon>Troglotremata</taxon>
        <taxon>Troglotrematidae</taxon>
        <taxon>Paragonimus</taxon>
    </lineage>
</organism>
<feature type="compositionally biased region" description="Basic and acidic residues" evidence="2">
    <location>
        <begin position="780"/>
        <end position="791"/>
    </location>
</feature>
<gene>
    <name evidence="3" type="ORF">DEA37_0004161</name>
</gene>
<dbReference type="Proteomes" id="UP000324629">
    <property type="component" value="Unassembled WGS sequence"/>
</dbReference>
<reference evidence="3 4" key="1">
    <citation type="journal article" date="2019" name="Gigascience">
        <title>Whole-genome sequence of the oriental lung fluke Paragonimus westermani.</title>
        <authorList>
            <person name="Oey H."/>
            <person name="Zakrzewski M."/>
            <person name="Narain K."/>
            <person name="Devi K.R."/>
            <person name="Agatsuma T."/>
            <person name="Nawaratna S."/>
            <person name="Gobert G.N."/>
            <person name="Jones M.K."/>
            <person name="Ragan M.A."/>
            <person name="McManus D.P."/>
            <person name="Krause L."/>
        </authorList>
    </citation>
    <scope>NUCLEOTIDE SEQUENCE [LARGE SCALE GENOMIC DNA]</scope>
    <source>
        <strain evidence="3 4">IND2009</strain>
    </source>
</reference>
<dbReference type="Pfam" id="PF13432">
    <property type="entry name" value="TPR_16"/>
    <property type="match status" value="2"/>
</dbReference>
<feature type="compositionally biased region" description="Polar residues" evidence="2">
    <location>
        <begin position="800"/>
        <end position="812"/>
    </location>
</feature>
<dbReference type="InterPro" id="IPR019734">
    <property type="entry name" value="TPR_rpt"/>
</dbReference>
<keyword evidence="4" id="KW-1185">Reference proteome</keyword>
<feature type="compositionally biased region" description="Polar residues" evidence="2">
    <location>
        <begin position="770"/>
        <end position="779"/>
    </location>
</feature>
<dbReference type="GO" id="GO:0005814">
    <property type="term" value="C:centriole"/>
    <property type="evidence" value="ECO:0007669"/>
    <property type="project" value="TreeGrafter"/>
</dbReference>
<evidence type="ECO:0000256" key="2">
    <source>
        <dbReference type="SAM" id="MobiDB-lite"/>
    </source>
</evidence>
<feature type="repeat" description="TPR" evidence="1">
    <location>
        <begin position="508"/>
        <end position="541"/>
    </location>
</feature>
<evidence type="ECO:0000313" key="4">
    <source>
        <dbReference type="Proteomes" id="UP000324629"/>
    </source>
</evidence>